<name>A0A9P4LBU9_9PLEO</name>
<reference evidence="2" key="1">
    <citation type="submission" date="2020-01" db="EMBL/GenBank/DDBJ databases">
        <authorList>
            <consortium name="DOE Joint Genome Institute"/>
            <person name="Haridas S."/>
            <person name="Albert R."/>
            <person name="Binder M."/>
            <person name="Bloem J."/>
            <person name="Labutti K."/>
            <person name="Salamov A."/>
            <person name="Andreopoulos B."/>
            <person name="Baker S.E."/>
            <person name="Barry K."/>
            <person name="Bills G."/>
            <person name="Bluhm B.H."/>
            <person name="Cannon C."/>
            <person name="Castanera R."/>
            <person name="Culley D.E."/>
            <person name="Daum C."/>
            <person name="Ezra D."/>
            <person name="Gonzalez J.B."/>
            <person name="Henrissat B."/>
            <person name="Kuo A."/>
            <person name="Liang C."/>
            <person name="Lipzen A."/>
            <person name="Lutzoni F."/>
            <person name="Magnuson J."/>
            <person name="Mondo S."/>
            <person name="Nolan M."/>
            <person name="Ohm R."/>
            <person name="Pangilinan J."/>
            <person name="Park H.-J."/>
            <person name="Ramirez L."/>
            <person name="Alfaro M."/>
            <person name="Sun H."/>
            <person name="Tritt A."/>
            <person name="Yoshinaga Y."/>
            <person name="Zwiers L.-H."/>
            <person name="Turgeon B.G."/>
            <person name="Goodwin S.B."/>
            <person name="Spatafora J.W."/>
            <person name="Crous P.W."/>
            <person name="Grigoriev I.V."/>
        </authorList>
    </citation>
    <scope>NUCLEOTIDE SEQUENCE</scope>
    <source>
        <strain evidence="2">CBS 394.84</strain>
    </source>
</reference>
<comment type="caution">
    <text evidence="2">The sequence shown here is derived from an EMBL/GenBank/DDBJ whole genome shotgun (WGS) entry which is preliminary data.</text>
</comment>
<proteinExistence type="predicted"/>
<protein>
    <recommendedName>
        <fullName evidence="1">DUF6590 domain-containing protein</fullName>
    </recommendedName>
</protein>
<sequence length="252" mass="28919">MANNGYWTWSPPDDDYYHVTYDVSGTPMYQWAKQANATTHSRARHDSVYQDPPTDPVPQDIRAYLPGFIAGTPDRGWTEDLDQSYKMRTGREAWRFFQVGKVFAMLYSEPAGAQSNFGNDDAYSYVRFNQVVYSTIRRFIVAEVHQGFVYACAISTYSNRGTLKPGCIPAEHSIVYFTGTDPRTCFFEGENGMTKEPIAVIRTDEDDRLVMKPESRVRFGKKFPIEKNVKVKDIGQVHPQHMSKFSAYYAEY</sequence>
<accession>A0A9P4LBU9</accession>
<dbReference type="EMBL" id="ML976615">
    <property type="protein sequence ID" value="KAF1848722.1"/>
    <property type="molecule type" value="Genomic_DNA"/>
</dbReference>
<evidence type="ECO:0000313" key="3">
    <source>
        <dbReference type="Proteomes" id="UP000800039"/>
    </source>
</evidence>
<dbReference type="GeneID" id="63848189"/>
<gene>
    <name evidence="2" type="ORF">K460DRAFT_335139</name>
</gene>
<evidence type="ECO:0000313" key="2">
    <source>
        <dbReference type="EMBL" id="KAF1848722.1"/>
    </source>
</evidence>
<dbReference type="AlphaFoldDB" id="A0A9P4LBU9"/>
<evidence type="ECO:0000259" key="1">
    <source>
        <dbReference type="Pfam" id="PF20233"/>
    </source>
</evidence>
<feature type="domain" description="DUF6590" evidence="1">
    <location>
        <begin position="95"/>
        <end position="246"/>
    </location>
</feature>
<dbReference type="Pfam" id="PF20233">
    <property type="entry name" value="DUF6590"/>
    <property type="match status" value="1"/>
</dbReference>
<keyword evidence="3" id="KW-1185">Reference proteome</keyword>
<dbReference type="RefSeq" id="XP_040791285.1">
    <property type="nucleotide sequence ID" value="XM_040930937.1"/>
</dbReference>
<organism evidence="2 3">
    <name type="scientific">Cucurbitaria berberidis CBS 394.84</name>
    <dbReference type="NCBI Taxonomy" id="1168544"/>
    <lineage>
        <taxon>Eukaryota</taxon>
        <taxon>Fungi</taxon>
        <taxon>Dikarya</taxon>
        <taxon>Ascomycota</taxon>
        <taxon>Pezizomycotina</taxon>
        <taxon>Dothideomycetes</taxon>
        <taxon>Pleosporomycetidae</taxon>
        <taxon>Pleosporales</taxon>
        <taxon>Pleosporineae</taxon>
        <taxon>Cucurbitariaceae</taxon>
        <taxon>Cucurbitaria</taxon>
    </lineage>
</organism>
<dbReference type="PANTHER" id="PTHR35391:SF5">
    <property type="entry name" value="DUF6590 DOMAIN-CONTAINING PROTEIN"/>
    <property type="match status" value="1"/>
</dbReference>
<dbReference type="Proteomes" id="UP000800039">
    <property type="component" value="Unassembled WGS sequence"/>
</dbReference>
<dbReference type="InterPro" id="IPR046497">
    <property type="entry name" value="DUF6590"/>
</dbReference>
<dbReference type="PANTHER" id="PTHR35391">
    <property type="entry name" value="C2H2-TYPE DOMAIN-CONTAINING PROTEIN-RELATED"/>
    <property type="match status" value="1"/>
</dbReference>
<dbReference type="OrthoDB" id="3559580at2759"/>